<keyword evidence="2" id="KW-0472">Membrane</keyword>
<name>A0A9W6D5P8_9BACT</name>
<dbReference type="InterPro" id="IPR029018">
    <property type="entry name" value="Hex-like_dom2"/>
</dbReference>
<dbReference type="Gene3D" id="3.20.20.80">
    <property type="entry name" value="Glycosidases"/>
    <property type="match status" value="1"/>
</dbReference>
<gene>
    <name evidence="4" type="ORF">DAMNIGENAA_20930</name>
</gene>
<dbReference type="InterPro" id="IPR011099">
    <property type="entry name" value="Glyco_hydro_67_C"/>
</dbReference>
<dbReference type="SUPFAM" id="SSF55545">
    <property type="entry name" value="beta-N-acetylhexosaminidase-like domain"/>
    <property type="match status" value="1"/>
</dbReference>
<dbReference type="InterPro" id="IPR017853">
    <property type="entry name" value="GH"/>
</dbReference>
<organism evidence="4 5">
    <name type="scientific">Desulforhabdus amnigena</name>
    <dbReference type="NCBI Taxonomy" id="40218"/>
    <lineage>
        <taxon>Bacteria</taxon>
        <taxon>Pseudomonadati</taxon>
        <taxon>Thermodesulfobacteriota</taxon>
        <taxon>Syntrophobacteria</taxon>
        <taxon>Syntrophobacterales</taxon>
        <taxon>Syntrophobacteraceae</taxon>
        <taxon>Desulforhabdus</taxon>
    </lineage>
</organism>
<dbReference type="Gene3D" id="3.30.379.10">
    <property type="entry name" value="Chitobiase/beta-hexosaminidase domain 2-like"/>
    <property type="match status" value="1"/>
</dbReference>
<dbReference type="PANTHER" id="PTHR39207">
    <property type="entry name" value="ALPHA-GLUCURONIDASE A"/>
    <property type="match status" value="1"/>
</dbReference>
<protein>
    <recommendedName>
        <fullName evidence="3">Glycosyl hydrolase family 67 C-terminal domain-containing protein</fullName>
    </recommendedName>
</protein>
<keyword evidence="1" id="KW-0378">Hydrolase</keyword>
<dbReference type="GO" id="GO:0033939">
    <property type="term" value="F:xylan alpha-1,2-glucuronosidase activity"/>
    <property type="evidence" value="ECO:0007669"/>
    <property type="project" value="TreeGrafter"/>
</dbReference>
<dbReference type="GO" id="GO:0005576">
    <property type="term" value="C:extracellular region"/>
    <property type="evidence" value="ECO:0007669"/>
    <property type="project" value="InterPro"/>
</dbReference>
<evidence type="ECO:0000313" key="4">
    <source>
        <dbReference type="EMBL" id="GLI34660.1"/>
    </source>
</evidence>
<reference evidence="4" key="1">
    <citation type="submission" date="2022-12" db="EMBL/GenBank/DDBJ databases">
        <title>Reference genome sequencing for broad-spectrum identification of bacterial and archaeal isolates by mass spectrometry.</title>
        <authorList>
            <person name="Sekiguchi Y."/>
            <person name="Tourlousse D.M."/>
        </authorList>
    </citation>
    <scope>NUCLEOTIDE SEQUENCE</scope>
    <source>
        <strain evidence="4">ASRB1</strain>
    </source>
</reference>
<dbReference type="GO" id="GO:0046559">
    <property type="term" value="F:alpha-glucuronidase activity"/>
    <property type="evidence" value="ECO:0007669"/>
    <property type="project" value="InterPro"/>
</dbReference>
<dbReference type="RefSeq" id="WP_281794049.1">
    <property type="nucleotide sequence ID" value="NZ_BSDR01000001.1"/>
</dbReference>
<feature type="transmembrane region" description="Helical" evidence="2">
    <location>
        <begin position="941"/>
        <end position="967"/>
    </location>
</feature>
<keyword evidence="2" id="KW-1133">Transmembrane helix</keyword>
<evidence type="ECO:0000256" key="1">
    <source>
        <dbReference type="ARBA" id="ARBA00022801"/>
    </source>
</evidence>
<dbReference type="PANTHER" id="PTHR39207:SF1">
    <property type="entry name" value="ALPHA-GLUCURONIDASE A"/>
    <property type="match status" value="1"/>
</dbReference>
<accession>A0A9W6D5P8</accession>
<feature type="transmembrane region" description="Helical" evidence="2">
    <location>
        <begin position="803"/>
        <end position="829"/>
    </location>
</feature>
<feature type="transmembrane region" description="Helical" evidence="2">
    <location>
        <begin position="841"/>
        <end position="861"/>
    </location>
</feature>
<feature type="transmembrane region" description="Helical" evidence="2">
    <location>
        <begin position="1003"/>
        <end position="1022"/>
    </location>
</feature>
<keyword evidence="2" id="KW-0812">Transmembrane</keyword>
<evidence type="ECO:0000256" key="2">
    <source>
        <dbReference type="SAM" id="Phobius"/>
    </source>
</evidence>
<feature type="domain" description="Glycosyl hydrolase family 67 C-terminal" evidence="3">
    <location>
        <begin position="537"/>
        <end position="591"/>
    </location>
</feature>
<keyword evidence="5" id="KW-1185">Reference proteome</keyword>
<evidence type="ECO:0000313" key="5">
    <source>
        <dbReference type="Proteomes" id="UP001144372"/>
    </source>
</evidence>
<dbReference type="AlphaFoldDB" id="A0A9W6D5P8"/>
<dbReference type="SUPFAM" id="SSF51445">
    <property type="entry name" value="(Trans)glycosidases"/>
    <property type="match status" value="1"/>
</dbReference>
<dbReference type="Pfam" id="PF07477">
    <property type="entry name" value="Glyco_hydro_67C"/>
    <property type="match status" value="1"/>
</dbReference>
<sequence length="1030" mass="115270">MRKSNLRGILPPVVILLVGFIMATEFNRLLGIRYGGKVLPEVKLPHAISPHSLPAFAGRIAAVTLPEGWTHYIPYATAAADLANAIETRTGERPIIMEESDKELPPGGIIAVGTGAAKTTPQKLHTPPPSAEGFSLQGHFRDGGWKLAITGGSPMGNVYGMYWLADALRGGYTERELIHINRTIDPAFRYRLVDMGAVGIVPDPAAWGHDYLHHTHAFQDAVLLTEPYVDERNFSRISEEFRTYLQRVLSYGYNGIVFDGFLEFINFDRVGNGREVYGPDSPYRKRHQVLRERFGELFQYAHSLGMKVVLATDMLPLTAPLERYLRSKPGGMDPSDPNLWSVYRAGLEELFDAFPSVDGIMIRIGEAGAIYNLKDWDYYSTLLVRTGESVRAMLQELLYAAEKKERKIFFRNWSVGIGEVGDVHTNPETYEKVLGDFHSPHLIVSTKYCMGDFFSFLPLNPTLMSGSQTRMVEFQARREFEGFGVLPNYMGPLQQVALSELRKRNPAIDGIWLWTQRGGPLHAGPLSLYPFHGFWILVDANVYTTARLAWDPEADIETLTESWIRKNFGDDPGTIHSLSQLLFLSRKAILKGFYVGDSALRQVIACGLQLPPTPWLWNMIGGSSSALSLTYFAGRDKLERTLAEGFEAVDVVRQMKDLTQHIACSHPDAQRFHAGLMKSLEYEESLFDTLAWYRTSFLSYYHWLDTGDPTSLERWRESFALFQEKKRSHLLAYGKNLDFPAFDFVDADAGMAILERNGAMTWLARIQMVFLPLFLISFIPSARKPTPIGKEEKAFRMLRRMRTAFAGIPSDSCSPASCTATGLSFIFFIKATLIFSSFRSILFPAWTLLSLSVFTLSLRAFSPRGSAGWIPPLATTSGPLLGLAGLFMGVASIRGPLFFWYRFWTHPAFRILFVTLFIAFGLWLFFAVYRSVRTRCGQSVLPAMGLVLTAIGMVCVTNGLLAATVGLEHCLTALNNEMVILPLSLSKVLGITTHLNINPHLPLYIALCGTLAAGTGFLMRFFSKRHPMAH</sequence>
<dbReference type="EMBL" id="BSDR01000001">
    <property type="protein sequence ID" value="GLI34660.1"/>
    <property type="molecule type" value="Genomic_DNA"/>
</dbReference>
<dbReference type="Proteomes" id="UP001144372">
    <property type="component" value="Unassembled WGS sequence"/>
</dbReference>
<proteinExistence type="predicted"/>
<evidence type="ECO:0000259" key="3">
    <source>
        <dbReference type="Pfam" id="PF07477"/>
    </source>
</evidence>
<comment type="caution">
    <text evidence="4">The sequence shown here is derived from an EMBL/GenBank/DDBJ whole genome shotgun (WGS) entry which is preliminary data.</text>
</comment>
<feature type="transmembrane region" description="Helical" evidence="2">
    <location>
        <begin position="762"/>
        <end position="782"/>
    </location>
</feature>
<feature type="transmembrane region" description="Helical" evidence="2">
    <location>
        <begin position="907"/>
        <end position="929"/>
    </location>
</feature>
<dbReference type="GO" id="GO:0045493">
    <property type="term" value="P:xylan catabolic process"/>
    <property type="evidence" value="ECO:0007669"/>
    <property type="project" value="InterPro"/>
</dbReference>